<dbReference type="InterPro" id="IPR036259">
    <property type="entry name" value="MFS_trans_sf"/>
</dbReference>
<sequence>MSRQCTAPPPRGPEEQEEEEADDDGPPRREAHAQPRAVAGPAPGRPPAVVGPRRFRYQPLAGGAPELPHAAAGPSGPPPLEPPSGRPPADGEVARNGAEPPPQPTVVGRGCAAAAVRLELEAMRPPSKEAVPERPQKSLATRAHEYVAFLVFGMGCGWVVVAGSYMELPVYQERFGLKASNRMTIGYNIGAASFPIFVCLQYVMQRRGLSFDYRALIVALAAVNALALLGAAFLVDSLEALVLLQVVGGGYGWLTGLVHQRYILLSRDSAYVAVFWAGDAASAVLAAALALAQRRGRSVRRSGGRTTERASLGSPPPGAADRPERGQAERSFGPEAFYLGPGGPHAACCRSGASRRWASGCCRPAAARAPPRWRPRGRAPAELGQNPRGRWRGWCCPPGPSRGGGPRRSSQGWCFGPTSRSGVSVTRCSPTPAPEGPPGTVARPASSARRSARCSPRLRGRTSRRPCRDRLCHGCSCSRPSSRASWASSSWPRTSAGPGRAPSRARGTRVLGTTWCSSCSPCGRWGCCCRTWPCAWCRPSTRSCTGSR</sequence>
<feature type="transmembrane region" description="Helical" evidence="2">
    <location>
        <begin position="215"/>
        <end position="234"/>
    </location>
</feature>
<feature type="region of interest" description="Disordered" evidence="1">
    <location>
        <begin position="299"/>
        <end position="327"/>
    </location>
</feature>
<reference evidence="3" key="1">
    <citation type="submission" date="2023-10" db="EMBL/GenBank/DDBJ databases">
        <authorList>
            <person name="Chen Y."/>
            <person name="Shah S."/>
            <person name="Dougan E. K."/>
            <person name="Thang M."/>
            <person name="Chan C."/>
        </authorList>
    </citation>
    <scope>NUCLEOTIDE SEQUENCE [LARGE SCALE GENOMIC DNA]</scope>
</reference>
<feature type="compositionally biased region" description="Basic residues" evidence="1">
    <location>
        <begin position="450"/>
        <end position="465"/>
    </location>
</feature>
<feature type="compositionally biased region" description="Acidic residues" evidence="1">
    <location>
        <begin position="15"/>
        <end position="24"/>
    </location>
</feature>
<protein>
    <submittedName>
        <fullName evidence="3">Uncharacterized protein</fullName>
    </submittedName>
</protein>
<keyword evidence="2" id="KW-1133">Transmembrane helix</keyword>
<proteinExistence type="predicted"/>
<keyword evidence="4" id="KW-1185">Reference proteome</keyword>
<feature type="region of interest" description="Disordered" evidence="1">
    <location>
        <begin position="1"/>
        <end position="108"/>
    </location>
</feature>
<feature type="transmembrane region" description="Helical" evidence="2">
    <location>
        <begin position="146"/>
        <end position="165"/>
    </location>
</feature>
<evidence type="ECO:0000256" key="2">
    <source>
        <dbReference type="SAM" id="Phobius"/>
    </source>
</evidence>
<feature type="transmembrane region" description="Helical" evidence="2">
    <location>
        <begin position="240"/>
        <end position="258"/>
    </location>
</feature>
<name>A0ABN9PNZ6_9DINO</name>
<feature type="transmembrane region" description="Helical" evidence="2">
    <location>
        <begin position="270"/>
        <end position="292"/>
    </location>
</feature>
<feature type="transmembrane region" description="Helical" evidence="2">
    <location>
        <begin position="185"/>
        <end position="203"/>
    </location>
</feature>
<dbReference type="Proteomes" id="UP001189429">
    <property type="component" value="Unassembled WGS sequence"/>
</dbReference>
<dbReference type="EMBL" id="CAUYUJ010000925">
    <property type="protein sequence ID" value="CAK0793247.1"/>
    <property type="molecule type" value="Genomic_DNA"/>
</dbReference>
<feature type="compositionally biased region" description="Low complexity" evidence="1">
    <location>
        <begin position="35"/>
        <end position="52"/>
    </location>
</feature>
<evidence type="ECO:0000313" key="3">
    <source>
        <dbReference type="EMBL" id="CAK0793247.1"/>
    </source>
</evidence>
<organism evidence="3 4">
    <name type="scientific">Prorocentrum cordatum</name>
    <dbReference type="NCBI Taxonomy" id="2364126"/>
    <lineage>
        <taxon>Eukaryota</taxon>
        <taxon>Sar</taxon>
        <taxon>Alveolata</taxon>
        <taxon>Dinophyceae</taxon>
        <taxon>Prorocentrales</taxon>
        <taxon>Prorocentraceae</taxon>
        <taxon>Prorocentrum</taxon>
    </lineage>
</organism>
<accession>A0ABN9PNZ6</accession>
<dbReference type="SUPFAM" id="SSF103473">
    <property type="entry name" value="MFS general substrate transporter"/>
    <property type="match status" value="1"/>
</dbReference>
<feature type="region of interest" description="Disordered" evidence="1">
    <location>
        <begin position="396"/>
        <end position="506"/>
    </location>
</feature>
<keyword evidence="2" id="KW-0472">Membrane</keyword>
<feature type="compositionally biased region" description="Low complexity" evidence="1">
    <location>
        <begin position="476"/>
        <end position="492"/>
    </location>
</feature>
<gene>
    <name evidence="3" type="ORF">PCOR1329_LOCUS3612</name>
</gene>
<feature type="compositionally biased region" description="Pro residues" evidence="1">
    <location>
        <begin position="75"/>
        <end position="86"/>
    </location>
</feature>
<evidence type="ECO:0000256" key="1">
    <source>
        <dbReference type="SAM" id="MobiDB-lite"/>
    </source>
</evidence>
<keyword evidence="2" id="KW-0812">Transmembrane</keyword>
<feature type="compositionally biased region" description="Polar residues" evidence="1">
    <location>
        <begin position="418"/>
        <end position="429"/>
    </location>
</feature>
<comment type="caution">
    <text evidence="3">The sequence shown here is derived from an EMBL/GenBank/DDBJ whole genome shotgun (WGS) entry which is preliminary data.</text>
</comment>
<evidence type="ECO:0000313" key="4">
    <source>
        <dbReference type="Proteomes" id="UP001189429"/>
    </source>
</evidence>